<comment type="caution">
    <text evidence="3">The sequence shown here is derived from an EMBL/GenBank/DDBJ whole genome shotgun (WGS) entry which is preliminary data.</text>
</comment>
<keyword evidence="4" id="KW-1185">Reference proteome</keyword>
<organism evidence="3 4">
    <name type="scientific">Euphydryas editha</name>
    <name type="common">Edith's checkerspot</name>
    <dbReference type="NCBI Taxonomy" id="104508"/>
    <lineage>
        <taxon>Eukaryota</taxon>
        <taxon>Metazoa</taxon>
        <taxon>Ecdysozoa</taxon>
        <taxon>Arthropoda</taxon>
        <taxon>Hexapoda</taxon>
        <taxon>Insecta</taxon>
        <taxon>Pterygota</taxon>
        <taxon>Neoptera</taxon>
        <taxon>Endopterygota</taxon>
        <taxon>Lepidoptera</taxon>
        <taxon>Glossata</taxon>
        <taxon>Ditrysia</taxon>
        <taxon>Papilionoidea</taxon>
        <taxon>Nymphalidae</taxon>
        <taxon>Nymphalinae</taxon>
        <taxon>Euphydryas</taxon>
    </lineage>
</organism>
<reference evidence="3" key="1">
    <citation type="submission" date="2022-03" db="EMBL/GenBank/DDBJ databases">
        <authorList>
            <person name="Tunstrom K."/>
        </authorList>
    </citation>
    <scope>NUCLEOTIDE SEQUENCE</scope>
</reference>
<accession>A0AAU9TLK4</accession>
<proteinExistence type="predicted"/>
<dbReference type="EMBL" id="CAKOGL010000007">
    <property type="protein sequence ID" value="CAH2088006.1"/>
    <property type="molecule type" value="Genomic_DNA"/>
</dbReference>
<evidence type="ECO:0000313" key="2">
    <source>
        <dbReference type="EMBL" id="CAH2088005.1"/>
    </source>
</evidence>
<dbReference type="EMBL" id="CAKOGL010000007">
    <property type="protein sequence ID" value="CAH2088005.1"/>
    <property type="molecule type" value="Genomic_DNA"/>
</dbReference>
<evidence type="ECO:0000313" key="3">
    <source>
        <dbReference type="EMBL" id="CAH2088006.1"/>
    </source>
</evidence>
<feature type="chain" id="PRO_5044713165" evidence="1">
    <location>
        <begin position="22"/>
        <end position="70"/>
    </location>
</feature>
<gene>
    <name evidence="2" type="ORF">EEDITHA_LOCUS4205</name>
    <name evidence="3" type="ORF">EEDITHA_LOCUS4206</name>
</gene>
<evidence type="ECO:0000256" key="1">
    <source>
        <dbReference type="SAM" id="SignalP"/>
    </source>
</evidence>
<name>A0AAU9TLK4_EUPED</name>
<dbReference type="Proteomes" id="UP001153954">
    <property type="component" value="Unassembled WGS sequence"/>
</dbReference>
<sequence>MKQVILKVVFLFLFIALSSYAFCQDDATTTPTTTVQEEEEEEAPQKRSCSIWCWIQKIVMFVISQLLSGN</sequence>
<keyword evidence="1" id="KW-0732">Signal</keyword>
<dbReference type="AlphaFoldDB" id="A0AAU9TLK4"/>
<feature type="signal peptide" evidence="1">
    <location>
        <begin position="1"/>
        <end position="21"/>
    </location>
</feature>
<protein>
    <submittedName>
        <fullName evidence="3">Uncharacterized protein</fullName>
    </submittedName>
</protein>
<evidence type="ECO:0000313" key="4">
    <source>
        <dbReference type="Proteomes" id="UP001153954"/>
    </source>
</evidence>